<evidence type="ECO:0000256" key="9">
    <source>
        <dbReference type="ARBA" id="ARBA00022840"/>
    </source>
</evidence>
<evidence type="ECO:0000256" key="8">
    <source>
        <dbReference type="ARBA" id="ARBA00022777"/>
    </source>
</evidence>
<dbReference type="PRINTS" id="PR00344">
    <property type="entry name" value="BCTRLSENSOR"/>
</dbReference>
<evidence type="ECO:0000256" key="7">
    <source>
        <dbReference type="ARBA" id="ARBA00022741"/>
    </source>
</evidence>
<comment type="subcellular location">
    <subcellularLocation>
        <location evidence="2">Cell membrane</location>
    </subcellularLocation>
</comment>
<dbReference type="InterPro" id="IPR003594">
    <property type="entry name" value="HATPase_dom"/>
</dbReference>
<dbReference type="PANTHER" id="PTHR45453:SF1">
    <property type="entry name" value="PHOSPHATE REGULON SENSOR PROTEIN PHOR"/>
    <property type="match status" value="1"/>
</dbReference>
<dbReference type="PROSITE" id="PS50109">
    <property type="entry name" value="HIS_KIN"/>
    <property type="match status" value="1"/>
</dbReference>
<evidence type="ECO:0000256" key="4">
    <source>
        <dbReference type="ARBA" id="ARBA00022475"/>
    </source>
</evidence>
<evidence type="ECO:0000256" key="6">
    <source>
        <dbReference type="ARBA" id="ARBA00022679"/>
    </source>
</evidence>
<dbReference type="PANTHER" id="PTHR45453">
    <property type="entry name" value="PHOSPHATE REGULON SENSOR PROTEIN PHOR"/>
    <property type="match status" value="1"/>
</dbReference>
<evidence type="ECO:0000256" key="11">
    <source>
        <dbReference type="ARBA" id="ARBA00023136"/>
    </source>
</evidence>
<evidence type="ECO:0000313" key="13">
    <source>
        <dbReference type="EMBL" id="CAB4551490.1"/>
    </source>
</evidence>
<keyword evidence="10" id="KW-0902">Two-component regulatory system</keyword>
<keyword evidence="7" id="KW-0547">Nucleotide-binding</keyword>
<evidence type="ECO:0000256" key="5">
    <source>
        <dbReference type="ARBA" id="ARBA00022553"/>
    </source>
</evidence>
<dbReference type="InterPro" id="IPR036097">
    <property type="entry name" value="HisK_dim/P_sf"/>
</dbReference>
<dbReference type="CDD" id="cd00075">
    <property type="entry name" value="HATPase"/>
    <property type="match status" value="1"/>
</dbReference>
<dbReference type="AlphaFoldDB" id="A0A6J6CJ30"/>
<name>A0A6J6CJ30_9ZZZZ</name>
<dbReference type="EMBL" id="CAEZST010000026">
    <property type="protein sequence ID" value="CAB4551490.1"/>
    <property type="molecule type" value="Genomic_DNA"/>
</dbReference>
<comment type="catalytic activity">
    <reaction evidence="1">
        <text>ATP + protein L-histidine = ADP + protein N-phospho-L-histidine.</text>
        <dbReference type="EC" id="2.7.13.3"/>
    </reaction>
</comment>
<dbReference type="GO" id="GO:0000155">
    <property type="term" value="F:phosphorelay sensor kinase activity"/>
    <property type="evidence" value="ECO:0007669"/>
    <property type="project" value="InterPro"/>
</dbReference>
<evidence type="ECO:0000256" key="10">
    <source>
        <dbReference type="ARBA" id="ARBA00023012"/>
    </source>
</evidence>
<evidence type="ECO:0000256" key="1">
    <source>
        <dbReference type="ARBA" id="ARBA00000085"/>
    </source>
</evidence>
<dbReference type="GO" id="GO:0005524">
    <property type="term" value="F:ATP binding"/>
    <property type="evidence" value="ECO:0007669"/>
    <property type="project" value="UniProtKB-KW"/>
</dbReference>
<keyword evidence="5" id="KW-0597">Phosphoprotein</keyword>
<dbReference type="GO" id="GO:0004721">
    <property type="term" value="F:phosphoprotein phosphatase activity"/>
    <property type="evidence" value="ECO:0007669"/>
    <property type="project" value="TreeGrafter"/>
</dbReference>
<dbReference type="Gene3D" id="1.10.287.130">
    <property type="match status" value="1"/>
</dbReference>
<organism evidence="13">
    <name type="scientific">freshwater metagenome</name>
    <dbReference type="NCBI Taxonomy" id="449393"/>
    <lineage>
        <taxon>unclassified sequences</taxon>
        <taxon>metagenomes</taxon>
        <taxon>ecological metagenomes</taxon>
    </lineage>
</organism>
<dbReference type="FunFam" id="3.30.565.10:FF:000006">
    <property type="entry name" value="Sensor histidine kinase WalK"/>
    <property type="match status" value="1"/>
</dbReference>
<dbReference type="Gene3D" id="3.30.565.10">
    <property type="entry name" value="Histidine kinase-like ATPase, C-terminal domain"/>
    <property type="match status" value="1"/>
</dbReference>
<keyword evidence="11" id="KW-0472">Membrane</keyword>
<feature type="domain" description="Histidine kinase" evidence="12">
    <location>
        <begin position="143"/>
        <end position="359"/>
    </location>
</feature>
<dbReference type="SUPFAM" id="SSF47384">
    <property type="entry name" value="Homodimeric domain of signal transducing histidine kinase"/>
    <property type="match status" value="1"/>
</dbReference>
<dbReference type="FunFam" id="1.10.287.130:FF:000008">
    <property type="entry name" value="Two-component sensor histidine kinase"/>
    <property type="match status" value="1"/>
</dbReference>
<evidence type="ECO:0000259" key="12">
    <source>
        <dbReference type="PROSITE" id="PS50109"/>
    </source>
</evidence>
<dbReference type="SUPFAM" id="SSF55874">
    <property type="entry name" value="ATPase domain of HSP90 chaperone/DNA topoisomerase II/histidine kinase"/>
    <property type="match status" value="1"/>
</dbReference>
<dbReference type="EC" id="2.7.13.3" evidence="3"/>
<proteinExistence type="predicted"/>
<keyword evidence="9" id="KW-0067">ATP-binding</keyword>
<dbReference type="Pfam" id="PF02518">
    <property type="entry name" value="HATPase_c"/>
    <property type="match status" value="1"/>
</dbReference>
<dbReference type="InterPro" id="IPR005467">
    <property type="entry name" value="His_kinase_dom"/>
</dbReference>
<sequence length="363" mass="39395">MLVVNLVNGVEVRLFSVKRARSELPQVDGLELVASQLIDVVASAGVVLDQSDLVFKSSPGAAQLGLIANGKLVHLALKDLVEQARAKAVAVEIETEIETGLNKDQTWIHAKAVQFGDRYVMLLVDDLTESKKLEDTRRDFVANVSHELKTPIGAISLLAEAITGATEDPVAVTRFAQSLQKESQRLANIVQELIQLSRVQGANLADTIDVVDLGTVIADAIDRNQLLANQNNIRLVSEIENSITLQGDYEMLVTAVRNLIENAILYSEPGGQVGVRVKVVHDVAEVTVTDSGIGIPESEQERIFERFYRVDPSRSRQTGGTGLGLSIVKHAASHHKGEIRIFSKVGVGSTFTLRLPVNASEEE</sequence>
<keyword evidence="4" id="KW-1003">Cell membrane</keyword>
<dbReference type="InterPro" id="IPR050351">
    <property type="entry name" value="BphY/WalK/GraS-like"/>
</dbReference>
<dbReference type="InterPro" id="IPR004358">
    <property type="entry name" value="Sig_transdc_His_kin-like_C"/>
</dbReference>
<dbReference type="SMART" id="SM00388">
    <property type="entry name" value="HisKA"/>
    <property type="match status" value="1"/>
</dbReference>
<evidence type="ECO:0000256" key="3">
    <source>
        <dbReference type="ARBA" id="ARBA00012438"/>
    </source>
</evidence>
<protein>
    <recommendedName>
        <fullName evidence="3">histidine kinase</fullName>
        <ecNumber evidence="3">2.7.13.3</ecNumber>
    </recommendedName>
</protein>
<keyword evidence="8" id="KW-0418">Kinase</keyword>
<dbReference type="SMART" id="SM00387">
    <property type="entry name" value="HATPase_c"/>
    <property type="match status" value="1"/>
</dbReference>
<accession>A0A6J6CJ30</accession>
<reference evidence="13" key="1">
    <citation type="submission" date="2020-05" db="EMBL/GenBank/DDBJ databases">
        <authorList>
            <person name="Chiriac C."/>
            <person name="Salcher M."/>
            <person name="Ghai R."/>
            <person name="Kavagutti S V."/>
        </authorList>
    </citation>
    <scope>NUCLEOTIDE SEQUENCE</scope>
</reference>
<dbReference type="GO" id="GO:0016036">
    <property type="term" value="P:cellular response to phosphate starvation"/>
    <property type="evidence" value="ECO:0007669"/>
    <property type="project" value="TreeGrafter"/>
</dbReference>
<evidence type="ECO:0000313" key="14">
    <source>
        <dbReference type="EMBL" id="CAB4562488.1"/>
    </source>
</evidence>
<dbReference type="Pfam" id="PF00512">
    <property type="entry name" value="HisKA"/>
    <property type="match status" value="1"/>
</dbReference>
<dbReference type="CDD" id="cd00082">
    <property type="entry name" value="HisKA"/>
    <property type="match status" value="1"/>
</dbReference>
<dbReference type="EMBL" id="CAEZTO010000001">
    <property type="protein sequence ID" value="CAB4562488.1"/>
    <property type="molecule type" value="Genomic_DNA"/>
</dbReference>
<gene>
    <name evidence="13" type="ORF">UFOPK1503_01086</name>
    <name evidence="14" type="ORF">UFOPK1693_00131</name>
</gene>
<keyword evidence="6" id="KW-0808">Transferase</keyword>
<evidence type="ECO:0000256" key="2">
    <source>
        <dbReference type="ARBA" id="ARBA00004236"/>
    </source>
</evidence>
<dbReference type="GO" id="GO:0005886">
    <property type="term" value="C:plasma membrane"/>
    <property type="evidence" value="ECO:0007669"/>
    <property type="project" value="UniProtKB-SubCell"/>
</dbReference>
<dbReference type="InterPro" id="IPR036890">
    <property type="entry name" value="HATPase_C_sf"/>
</dbReference>
<dbReference type="InterPro" id="IPR003661">
    <property type="entry name" value="HisK_dim/P_dom"/>
</dbReference>